<comment type="caution">
    <text evidence="1">The sequence shown here is derived from an EMBL/GenBank/DDBJ whole genome shotgun (WGS) entry which is preliminary data.</text>
</comment>
<gene>
    <name evidence="1" type="ORF">N3K66_007887</name>
</gene>
<organism evidence="1 2">
    <name type="scientific">Trichothecium roseum</name>
    <dbReference type="NCBI Taxonomy" id="47278"/>
    <lineage>
        <taxon>Eukaryota</taxon>
        <taxon>Fungi</taxon>
        <taxon>Dikarya</taxon>
        <taxon>Ascomycota</taxon>
        <taxon>Pezizomycotina</taxon>
        <taxon>Sordariomycetes</taxon>
        <taxon>Hypocreomycetidae</taxon>
        <taxon>Hypocreales</taxon>
        <taxon>Hypocreales incertae sedis</taxon>
        <taxon>Trichothecium</taxon>
    </lineage>
</organism>
<dbReference type="Proteomes" id="UP001163324">
    <property type="component" value="Chromosome 8"/>
</dbReference>
<protein>
    <submittedName>
        <fullName evidence="1">Uncharacterized protein</fullName>
    </submittedName>
</protein>
<evidence type="ECO:0000313" key="1">
    <source>
        <dbReference type="EMBL" id="KAI9896865.1"/>
    </source>
</evidence>
<keyword evidence="2" id="KW-1185">Reference proteome</keyword>
<proteinExistence type="predicted"/>
<accession>A0ACC0UT23</accession>
<name>A0ACC0UT23_9HYPO</name>
<evidence type="ECO:0000313" key="2">
    <source>
        <dbReference type="Proteomes" id="UP001163324"/>
    </source>
</evidence>
<reference evidence="1" key="1">
    <citation type="submission" date="2022-10" db="EMBL/GenBank/DDBJ databases">
        <title>Complete Genome of Trichothecium roseum strain YXFP-22015, a Plant Pathogen Isolated from Citrus.</title>
        <authorList>
            <person name="Wang Y."/>
            <person name="Zhu L."/>
        </authorList>
    </citation>
    <scope>NUCLEOTIDE SEQUENCE</scope>
    <source>
        <strain evidence="1">YXFP-22015</strain>
    </source>
</reference>
<dbReference type="EMBL" id="CM047947">
    <property type="protein sequence ID" value="KAI9896865.1"/>
    <property type="molecule type" value="Genomic_DNA"/>
</dbReference>
<sequence>MCGPDLSNKTRGGALAALNPTTTSTAATSTTHLPSQCDFEFYTPGQPSSPSATWARFSSDIAGGDQIPSHNLYMIIHSTGDLTRKPSECGLFRRIPFPSMPTGRRTSTDSDSDSDDGQDSVLSFELDEPLSLQVGDQGIIGRRVSLYSSSSSSSDSNDSIEDRILAEGIIGFNFLRPAL</sequence>